<dbReference type="InterPro" id="IPR011598">
    <property type="entry name" value="bHLH_dom"/>
</dbReference>
<evidence type="ECO:0000259" key="9">
    <source>
        <dbReference type="PROSITE" id="PS50888"/>
    </source>
</evidence>
<dbReference type="InterPro" id="IPR036638">
    <property type="entry name" value="HLH_DNA-bd_sf"/>
</dbReference>
<dbReference type="InterPro" id="IPR045843">
    <property type="entry name" value="IND-like"/>
</dbReference>
<dbReference type="CDD" id="cd11393">
    <property type="entry name" value="bHLH_AtbHLH_like"/>
    <property type="match status" value="1"/>
</dbReference>
<organism evidence="10 11">
    <name type="scientific">Oryza sativa subsp. japonica</name>
    <name type="common">Rice</name>
    <dbReference type="NCBI Taxonomy" id="39947"/>
    <lineage>
        <taxon>Eukaryota</taxon>
        <taxon>Viridiplantae</taxon>
        <taxon>Streptophyta</taxon>
        <taxon>Embryophyta</taxon>
        <taxon>Tracheophyta</taxon>
        <taxon>Spermatophyta</taxon>
        <taxon>Magnoliopsida</taxon>
        <taxon>Liliopsida</taxon>
        <taxon>Poales</taxon>
        <taxon>Poaceae</taxon>
        <taxon>BOP clade</taxon>
        <taxon>Oryzoideae</taxon>
        <taxon>Oryzeae</taxon>
        <taxon>Oryzinae</taxon>
        <taxon>Oryza</taxon>
        <taxon>Oryza sativa</taxon>
    </lineage>
</organism>
<dbReference type="KEGG" id="osa:4329008"/>
<dbReference type="EMBL" id="AP008208">
    <property type="protein sequence ID" value="BAF08460.1"/>
    <property type="molecule type" value="Genomic_DNA"/>
</dbReference>
<keyword evidence="4" id="KW-0805">Transcription regulation</keyword>
<dbReference type="Proteomes" id="UP000000763">
    <property type="component" value="Chromosome 2"/>
</dbReference>
<dbReference type="Gramene" id="Os02t0276900-01">
    <property type="protein sequence ID" value="Os02t0276900-01"/>
    <property type="gene ID" value="Os02g0276900"/>
</dbReference>
<dbReference type="GO" id="GO:0046983">
    <property type="term" value="F:protein dimerization activity"/>
    <property type="evidence" value="ECO:0007669"/>
    <property type="project" value="InterPro"/>
</dbReference>
<dbReference type="InterPro" id="IPR045239">
    <property type="entry name" value="bHLH95_bHLH"/>
</dbReference>
<evidence type="ECO:0000313" key="11">
    <source>
        <dbReference type="Proteomes" id="UP000000763"/>
    </source>
</evidence>
<evidence type="ECO:0000256" key="1">
    <source>
        <dbReference type="ARBA" id="ARBA00004123"/>
    </source>
</evidence>
<feature type="compositionally biased region" description="Gly residues" evidence="8">
    <location>
        <begin position="306"/>
        <end position="320"/>
    </location>
</feature>
<name>A0A0P0VHK2_ORYSJ</name>
<reference evidence="10 11" key="1">
    <citation type="journal article" date="2005" name="Nature">
        <title>The map-based sequence of the rice genome.</title>
        <authorList>
            <consortium name="International rice genome sequencing project (IRGSP)"/>
            <person name="Matsumoto T."/>
            <person name="Wu J."/>
            <person name="Kanamori H."/>
            <person name="Katayose Y."/>
            <person name="Fujisawa M."/>
            <person name="Namiki N."/>
            <person name="Mizuno H."/>
            <person name="Yamamoto K."/>
            <person name="Antonio B.A."/>
            <person name="Baba T."/>
            <person name="Sakata K."/>
            <person name="Nagamura Y."/>
            <person name="Aoki H."/>
            <person name="Arikawa K."/>
            <person name="Arita K."/>
            <person name="Bito T."/>
            <person name="Chiden Y."/>
            <person name="Fujitsuka N."/>
            <person name="Fukunaka R."/>
            <person name="Hamada M."/>
            <person name="Harada C."/>
            <person name="Hayashi A."/>
            <person name="Hijishita S."/>
            <person name="Honda M."/>
            <person name="Hosokawa S."/>
            <person name="Ichikawa Y."/>
            <person name="Idonuma A."/>
            <person name="Iijima M."/>
            <person name="Ikeda M."/>
            <person name="Ikeno M."/>
            <person name="Ito K."/>
            <person name="Ito S."/>
            <person name="Ito T."/>
            <person name="Ito Y."/>
            <person name="Ito Y."/>
            <person name="Iwabuchi A."/>
            <person name="Kamiya K."/>
            <person name="Karasawa W."/>
            <person name="Kurita K."/>
            <person name="Katagiri S."/>
            <person name="Kikuta A."/>
            <person name="Kobayashi H."/>
            <person name="Kobayashi N."/>
            <person name="Machita K."/>
            <person name="Maehara T."/>
            <person name="Masukawa M."/>
            <person name="Mizubayashi T."/>
            <person name="Mukai Y."/>
            <person name="Nagasaki H."/>
            <person name="Nagata Y."/>
            <person name="Naito S."/>
            <person name="Nakashima M."/>
            <person name="Nakama Y."/>
            <person name="Nakamichi Y."/>
            <person name="Nakamura M."/>
            <person name="Meguro A."/>
            <person name="Negishi M."/>
            <person name="Ohta I."/>
            <person name="Ohta T."/>
            <person name="Okamoto M."/>
            <person name="Ono N."/>
            <person name="Saji S."/>
            <person name="Sakaguchi M."/>
            <person name="Sakai K."/>
            <person name="Shibata M."/>
            <person name="Shimokawa T."/>
            <person name="Song J."/>
            <person name="Takazaki Y."/>
            <person name="Terasawa K."/>
            <person name="Tsugane M."/>
            <person name="Tsuji K."/>
            <person name="Ueda S."/>
            <person name="Waki K."/>
            <person name="Yamagata H."/>
            <person name="Yamamoto M."/>
            <person name="Yamamoto S."/>
            <person name="Yamane H."/>
            <person name="Yoshiki S."/>
            <person name="Yoshihara R."/>
            <person name="Yukawa K."/>
            <person name="Zhong H."/>
            <person name="Yano M."/>
            <person name="Yuan Q."/>
            <person name="Ouyang S."/>
            <person name="Liu J."/>
            <person name="Jones K.M."/>
            <person name="Gansberger K."/>
            <person name="Moffat K."/>
            <person name="Hill J."/>
            <person name="Bera J."/>
            <person name="Fadrosh D."/>
            <person name="Jin S."/>
            <person name="Johri S."/>
            <person name="Kim M."/>
            <person name="Overton L."/>
            <person name="Reardon M."/>
            <person name="Tsitrin T."/>
            <person name="Vuong H."/>
            <person name="Weaver B."/>
            <person name="Ciecko A."/>
            <person name="Tallon L."/>
            <person name="Jackson J."/>
            <person name="Pai G."/>
            <person name="Aken S.V."/>
            <person name="Utterback T."/>
            <person name="Reidmuller S."/>
            <person name="Feldblyum T."/>
            <person name="Hsiao J."/>
            <person name="Zismann V."/>
            <person name="Iobst S."/>
            <person name="de Vazeille A.R."/>
            <person name="Buell C.R."/>
            <person name="Ying K."/>
            <person name="Li Y."/>
            <person name="Lu T."/>
            <person name="Huang Y."/>
            <person name="Zhao Q."/>
            <person name="Feng Q."/>
            <person name="Zhang L."/>
            <person name="Zhu J."/>
            <person name="Weng Q."/>
            <person name="Mu J."/>
            <person name="Lu Y."/>
            <person name="Fan D."/>
            <person name="Liu Y."/>
            <person name="Guan J."/>
            <person name="Zhang Y."/>
            <person name="Yu S."/>
            <person name="Liu X."/>
            <person name="Zhang Y."/>
            <person name="Hong G."/>
            <person name="Han B."/>
            <person name="Choisne N."/>
            <person name="Demange N."/>
            <person name="Orjeda G."/>
            <person name="Samain S."/>
            <person name="Cattolico L."/>
            <person name="Pelletier E."/>
            <person name="Couloux A."/>
            <person name="Segurens B."/>
            <person name="Wincker P."/>
            <person name="D'Hont A."/>
            <person name="Scarpelli C."/>
            <person name="Weissenbach J."/>
            <person name="Salanoubat M."/>
            <person name="Quetier F."/>
            <person name="Yu Y."/>
            <person name="Kim H.R."/>
            <person name="Rambo T."/>
            <person name="Currie J."/>
            <person name="Collura K."/>
            <person name="Luo M."/>
            <person name="Yang T."/>
            <person name="Ammiraju J.S.S."/>
            <person name="Engler F."/>
            <person name="Soderlund C."/>
            <person name="Wing R.A."/>
            <person name="Palmer L.E."/>
            <person name="de la Bastide M."/>
            <person name="Spiegel L."/>
            <person name="Nascimento L."/>
            <person name="Zutavern T."/>
            <person name="O'Shaughnessy A."/>
            <person name="Dike S."/>
            <person name="Dedhia N."/>
            <person name="Preston R."/>
            <person name="Balija V."/>
            <person name="McCombie W.R."/>
            <person name="Chow T."/>
            <person name="Chen H."/>
            <person name="Chung M."/>
            <person name="Chen C."/>
            <person name="Shaw J."/>
            <person name="Wu H."/>
            <person name="Hsiao K."/>
            <person name="Chao Y."/>
            <person name="Chu M."/>
            <person name="Cheng C."/>
            <person name="Hour A."/>
            <person name="Lee P."/>
            <person name="Lin S."/>
            <person name="Lin Y."/>
            <person name="Liou J."/>
            <person name="Liu S."/>
            <person name="Hsing Y."/>
            <person name="Raghuvanshi S."/>
            <person name="Mohanty A."/>
            <person name="Bharti A.K."/>
            <person name="Gaur A."/>
            <person name="Gupta V."/>
            <person name="Kumar D."/>
            <person name="Ravi V."/>
            <person name="Vij S."/>
            <person name="Kapur A."/>
            <person name="Khurana P."/>
            <person name="Khurana P."/>
            <person name="Khurana J.P."/>
            <person name="Tyagi A.K."/>
            <person name="Gaikwad K."/>
            <person name="Singh A."/>
            <person name="Dalal V."/>
            <person name="Srivastava S."/>
            <person name="Dixit A."/>
            <person name="Pal A.K."/>
            <person name="Ghazi I.A."/>
            <person name="Yadav M."/>
            <person name="Pandit A."/>
            <person name="Bhargava A."/>
            <person name="Sureshbabu K."/>
            <person name="Batra K."/>
            <person name="Sharma T.R."/>
            <person name="Mohapatra T."/>
            <person name="Singh N.K."/>
            <person name="Messing J."/>
            <person name="Nelson A.B."/>
            <person name="Fuks G."/>
            <person name="Kavchok S."/>
            <person name="Keizer G."/>
            <person name="Linton E."/>
            <person name="Llaca V."/>
            <person name="Song R."/>
            <person name="Tanyolac B."/>
            <person name="Young S."/>
            <person name="Ho-Il K."/>
            <person name="Hahn J.H."/>
            <person name="Sangsakoo G."/>
            <person name="Vanavichit A."/>
            <person name="de Mattos Luiz.A.T."/>
            <person name="Zimmer P.D."/>
            <person name="Malone G."/>
            <person name="Dellagostin O."/>
            <person name="de Oliveira A.C."/>
            <person name="Bevan M."/>
            <person name="Bancroft I."/>
            <person name="Minx P."/>
            <person name="Cordum H."/>
            <person name="Wilson R."/>
            <person name="Cheng Z."/>
            <person name="Jin W."/>
            <person name="Jiang J."/>
            <person name="Leong S.A."/>
            <person name="Iwama H."/>
            <person name="Gojobori T."/>
            <person name="Itoh T."/>
            <person name="Niimura Y."/>
            <person name="Fujii Y."/>
            <person name="Habara T."/>
            <person name="Sakai H."/>
            <person name="Sato Y."/>
            <person name="Wilson G."/>
            <person name="Kumar K."/>
            <person name="McCouch S."/>
            <person name="Juretic N."/>
            <person name="Hoen D."/>
            <person name="Wright S."/>
            <person name="Bruskiewich R."/>
            <person name="Bureau T."/>
            <person name="Miyao A."/>
            <person name="Hirochika H."/>
            <person name="Nishikawa T."/>
            <person name="Kadowaki K."/>
            <person name="Sugiura M."/>
            <person name="Burr B."/>
            <person name="Sasaki T."/>
        </authorList>
    </citation>
    <scope>NUCLEOTIDE SEQUENCE [LARGE SCALE GENOMIC DNA]</scope>
    <source>
        <strain evidence="11">cv. Nipponbare</strain>
    </source>
</reference>
<comment type="subunit">
    <text evidence="3">Homodimer.</text>
</comment>
<dbReference type="Gene3D" id="4.10.280.10">
    <property type="entry name" value="Helix-loop-helix DNA-binding domain"/>
    <property type="match status" value="1"/>
</dbReference>
<evidence type="ECO:0000256" key="2">
    <source>
        <dbReference type="ARBA" id="ARBA00005510"/>
    </source>
</evidence>
<evidence type="ECO:0000256" key="3">
    <source>
        <dbReference type="ARBA" id="ARBA00011738"/>
    </source>
</evidence>
<proteinExistence type="inferred from homology"/>
<dbReference type="GO" id="GO:0005634">
    <property type="term" value="C:nucleus"/>
    <property type="evidence" value="ECO:0007669"/>
    <property type="project" value="UniProtKB-SubCell"/>
</dbReference>
<reference evidence="11" key="2">
    <citation type="journal article" date="2008" name="Nucleic Acids Res.">
        <title>The rice annotation project database (RAP-DB): 2008 update.</title>
        <authorList>
            <consortium name="The rice annotation project (RAP)"/>
        </authorList>
    </citation>
    <scope>GENOME REANNOTATION</scope>
    <source>
        <strain evidence="11">cv. Nipponbare</strain>
    </source>
</reference>
<dbReference type="GO" id="GO:0003700">
    <property type="term" value="F:DNA-binding transcription factor activity"/>
    <property type="evidence" value="ECO:0007669"/>
    <property type="project" value="InterPro"/>
</dbReference>
<accession>A0A0P0VHK2</accession>
<evidence type="ECO:0000256" key="6">
    <source>
        <dbReference type="ARBA" id="ARBA00023163"/>
    </source>
</evidence>
<dbReference type="FunFam" id="4.10.280.10:FF:000032">
    <property type="entry name" value="Transcription factor bHLH123 family"/>
    <property type="match status" value="1"/>
</dbReference>
<dbReference type="PANTHER" id="PTHR16223">
    <property type="entry name" value="TRANSCRIPTION FACTOR BHLH83-RELATED"/>
    <property type="match status" value="1"/>
</dbReference>
<sequence>MDRGVLHKSSALVGEMGEGHGWWSVNNLRPPFVEQLHNPASLFLPSSTTTSTTPSSSSSPLHSFSSLLLSNHYPLPSTATTSTAAAPWHDTGSRHGQHLQDSWNHILLGGLASGEEGYNKNWEGQVLFPTTPAAAAAEADHGSNSYNNIYSTTTTSHGSSTSDDASQLAVAARPSSSPWGGIHGHHPHHNALQQQASSPRSSCITSTTSLGSNGVLEFSNNTSPRECISTASGAAFKKARTQEPSPAQATVKVRKEKLGDRITALHQLVSPFGKTDTASVLLEAIGYIRFLHGQIEALSSPYLGNGGSSSNGGGGGGGGSNSKLQHQPEASRVQGERNSIFPEDPGQLLHDNAVKKRGQPDQDESCEEAKTMDLRSRGLCLVPVSCTVDVGVDAGPADYWAAPPAFGIGFGR</sequence>
<dbReference type="AlphaFoldDB" id="A0A0P0VHK2"/>
<feature type="domain" description="BHLH" evidence="9">
    <location>
        <begin position="242"/>
        <end position="291"/>
    </location>
</feature>
<dbReference type="KEGG" id="dosa:Os02g0276900"/>
<evidence type="ECO:0000256" key="5">
    <source>
        <dbReference type="ARBA" id="ARBA00023125"/>
    </source>
</evidence>
<dbReference type="SUPFAM" id="SSF47459">
    <property type="entry name" value="HLH, helix-loop-helix DNA-binding domain"/>
    <property type="match status" value="1"/>
</dbReference>
<dbReference type="PANTHER" id="PTHR16223:SF136">
    <property type="entry name" value="TRANSCRIPTION FACTOR BHLH133-RELATED"/>
    <property type="match status" value="1"/>
</dbReference>
<gene>
    <name evidence="10" type="ordered locus">Os02g0276900</name>
</gene>
<evidence type="ECO:0000256" key="4">
    <source>
        <dbReference type="ARBA" id="ARBA00023015"/>
    </source>
</evidence>
<comment type="similarity">
    <text evidence="2">Belongs to the bHLH protein family.</text>
</comment>
<evidence type="ECO:0000256" key="8">
    <source>
        <dbReference type="SAM" id="MobiDB-lite"/>
    </source>
</evidence>
<keyword evidence="6" id="KW-0804">Transcription</keyword>
<evidence type="ECO:0000256" key="7">
    <source>
        <dbReference type="ARBA" id="ARBA00023242"/>
    </source>
</evidence>
<feature type="compositionally biased region" description="Polar residues" evidence="8">
    <location>
        <begin position="191"/>
        <end position="206"/>
    </location>
</feature>
<keyword evidence="5" id="KW-0238">DNA-binding</keyword>
<evidence type="ECO:0000313" key="10">
    <source>
        <dbReference type="EMBL" id="BAF08460.1"/>
    </source>
</evidence>
<dbReference type="PROSITE" id="PS50888">
    <property type="entry name" value="BHLH"/>
    <property type="match status" value="1"/>
</dbReference>
<protein>
    <submittedName>
        <fullName evidence="10">Os02g0276900 protein</fullName>
    </submittedName>
</protein>
<dbReference type="GO" id="GO:0003677">
    <property type="term" value="F:DNA binding"/>
    <property type="evidence" value="ECO:0007669"/>
    <property type="project" value="UniProtKB-KW"/>
</dbReference>
<feature type="region of interest" description="Disordered" evidence="8">
    <location>
        <begin position="306"/>
        <end position="350"/>
    </location>
</feature>
<feature type="region of interest" description="Disordered" evidence="8">
    <location>
        <begin position="154"/>
        <end position="206"/>
    </location>
</feature>
<comment type="subcellular location">
    <subcellularLocation>
        <location evidence="1">Nucleus</location>
    </subcellularLocation>
</comment>
<keyword evidence="7" id="KW-0539">Nucleus</keyword>
<dbReference type="OMA" id="DSWNHIL"/>
<dbReference type="OrthoDB" id="1839773at2759"/>